<reference evidence="2" key="2">
    <citation type="submission" date="2021-03" db="UniProtKB">
        <authorList>
            <consortium name="EnsemblPlants"/>
        </authorList>
    </citation>
    <scope>IDENTIFICATION</scope>
</reference>
<protein>
    <submittedName>
        <fullName evidence="2">Uncharacterized protein</fullName>
    </submittedName>
</protein>
<accession>A0A803PZZ5</accession>
<feature type="compositionally biased region" description="Polar residues" evidence="1">
    <location>
        <begin position="29"/>
        <end position="43"/>
    </location>
</feature>
<name>A0A803PZZ5_CANSA</name>
<proteinExistence type="predicted"/>
<evidence type="ECO:0000256" key="1">
    <source>
        <dbReference type="SAM" id="MobiDB-lite"/>
    </source>
</evidence>
<evidence type="ECO:0000313" key="3">
    <source>
        <dbReference type="Proteomes" id="UP000596661"/>
    </source>
</evidence>
<feature type="region of interest" description="Disordered" evidence="1">
    <location>
        <begin position="1"/>
        <end position="98"/>
    </location>
</feature>
<evidence type="ECO:0000313" key="2">
    <source>
        <dbReference type="EnsemblPlants" id="cds.evm.model.06.789"/>
    </source>
</evidence>
<reference evidence="2" key="1">
    <citation type="submission" date="2018-11" db="EMBL/GenBank/DDBJ databases">
        <authorList>
            <person name="Grassa J C."/>
        </authorList>
    </citation>
    <scope>NUCLEOTIDE SEQUENCE [LARGE SCALE GENOMIC DNA]</scope>
</reference>
<organism evidence="2 3">
    <name type="scientific">Cannabis sativa</name>
    <name type="common">Hemp</name>
    <name type="synonym">Marijuana</name>
    <dbReference type="NCBI Taxonomy" id="3483"/>
    <lineage>
        <taxon>Eukaryota</taxon>
        <taxon>Viridiplantae</taxon>
        <taxon>Streptophyta</taxon>
        <taxon>Embryophyta</taxon>
        <taxon>Tracheophyta</taxon>
        <taxon>Spermatophyta</taxon>
        <taxon>Magnoliopsida</taxon>
        <taxon>eudicotyledons</taxon>
        <taxon>Gunneridae</taxon>
        <taxon>Pentapetalae</taxon>
        <taxon>rosids</taxon>
        <taxon>fabids</taxon>
        <taxon>Rosales</taxon>
        <taxon>Cannabaceae</taxon>
        <taxon>Cannabis</taxon>
    </lineage>
</organism>
<feature type="compositionally biased region" description="Basic and acidic residues" evidence="1">
    <location>
        <begin position="88"/>
        <end position="98"/>
    </location>
</feature>
<keyword evidence="3" id="KW-1185">Reference proteome</keyword>
<dbReference type="Gramene" id="evm.model.06.789">
    <property type="protein sequence ID" value="cds.evm.model.06.789"/>
    <property type="gene ID" value="evm.TU.06.789"/>
</dbReference>
<sequence>MVSEENLAQASMARPSTHSQDGIPPPIAEQTTSKSNPDSTSAPIANPSMASRRPPPSRSRPSHEEDTIEPDLSSPVQPVPNPSQPDVSTRRPSLDRLADEDVSTPFFLSTAAPRASSRLHCAQRCFGQPPIRCTSGSITQSTARPHWESCCLTSFSTDGAAIPLVRTRIVVFATHVGQHM</sequence>
<dbReference type="AlphaFoldDB" id="A0A803PZZ5"/>
<feature type="compositionally biased region" description="Polar residues" evidence="1">
    <location>
        <begin position="1"/>
        <end position="20"/>
    </location>
</feature>
<dbReference type="EnsemblPlants" id="evm.model.06.789">
    <property type="protein sequence ID" value="cds.evm.model.06.789"/>
    <property type="gene ID" value="evm.TU.06.789"/>
</dbReference>
<dbReference type="Proteomes" id="UP000596661">
    <property type="component" value="Chromosome 6"/>
</dbReference>
<dbReference type="EMBL" id="UZAU01000579">
    <property type="status" value="NOT_ANNOTATED_CDS"/>
    <property type="molecule type" value="Genomic_DNA"/>
</dbReference>